<evidence type="ECO:0000256" key="1">
    <source>
        <dbReference type="SAM" id="Phobius"/>
    </source>
</evidence>
<dbReference type="OrthoDB" id="1027344at2"/>
<proteinExistence type="predicted"/>
<keyword evidence="1" id="KW-0812">Transmembrane</keyword>
<dbReference type="EMBL" id="ACKS01000081">
    <property type="protein sequence ID" value="EFA43390.1"/>
    <property type="molecule type" value="Genomic_DNA"/>
</dbReference>
<name>D1PYX4_9BACT</name>
<evidence type="ECO:0008006" key="4">
    <source>
        <dbReference type="Google" id="ProtNLM"/>
    </source>
</evidence>
<dbReference type="Proteomes" id="UP000003160">
    <property type="component" value="Unassembled WGS sequence"/>
</dbReference>
<feature type="transmembrane region" description="Helical" evidence="1">
    <location>
        <begin position="46"/>
        <end position="64"/>
    </location>
</feature>
<evidence type="ECO:0000313" key="2">
    <source>
        <dbReference type="EMBL" id="EFA43390.1"/>
    </source>
</evidence>
<dbReference type="AlphaFoldDB" id="D1PYX4"/>
<gene>
    <name evidence="2" type="ORF">HMPREF0645_2159</name>
</gene>
<keyword evidence="1" id="KW-0472">Membrane</keyword>
<organism evidence="2 3">
    <name type="scientific">Hallella bergensis DSM 17361</name>
    <dbReference type="NCBI Taxonomy" id="585502"/>
    <lineage>
        <taxon>Bacteria</taxon>
        <taxon>Pseudomonadati</taxon>
        <taxon>Bacteroidota</taxon>
        <taxon>Bacteroidia</taxon>
        <taxon>Bacteroidales</taxon>
        <taxon>Prevotellaceae</taxon>
        <taxon>Hallella</taxon>
    </lineage>
</organism>
<dbReference type="HOGENOM" id="CLU_137778_1_0_10"/>
<protein>
    <recommendedName>
        <fullName evidence="4">DUF4157 domain-containing protein</fullName>
    </recommendedName>
</protein>
<keyword evidence="1" id="KW-1133">Transmembrane helix</keyword>
<keyword evidence="3" id="KW-1185">Reference proteome</keyword>
<sequence>MKIIRNNLLPPKNFNAINIMGMLFCRKSTEITPAIVRHEQIHTRQMIELLFIGFYIWYFIEWLIRLPMKGNAYYNISFEREAYDHMYDKYYLQRRKRYAWMKYYKLTHS</sequence>
<evidence type="ECO:0000313" key="3">
    <source>
        <dbReference type="Proteomes" id="UP000003160"/>
    </source>
</evidence>
<comment type="caution">
    <text evidence="2">The sequence shown here is derived from an EMBL/GenBank/DDBJ whole genome shotgun (WGS) entry which is preliminary data.</text>
</comment>
<dbReference type="RefSeq" id="WP_007174262.1">
    <property type="nucleotide sequence ID" value="NZ_GG704781.1"/>
</dbReference>
<reference evidence="2 3" key="1">
    <citation type="submission" date="2009-10" db="EMBL/GenBank/DDBJ databases">
        <authorList>
            <person name="Qin X."/>
            <person name="Bachman B."/>
            <person name="Battles P."/>
            <person name="Bell A."/>
            <person name="Bess C."/>
            <person name="Bickham C."/>
            <person name="Chaboub L."/>
            <person name="Chen D."/>
            <person name="Coyle M."/>
            <person name="Deiros D.R."/>
            <person name="Dinh H."/>
            <person name="Forbes L."/>
            <person name="Fowler G."/>
            <person name="Francisco L."/>
            <person name="Fu Q."/>
            <person name="Gubbala S."/>
            <person name="Hale W."/>
            <person name="Han Y."/>
            <person name="Hemphill L."/>
            <person name="Highlander S.K."/>
            <person name="Hirani K."/>
            <person name="Hogues M."/>
            <person name="Jackson L."/>
            <person name="Jakkamsetti A."/>
            <person name="Javaid M."/>
            <person name="Jiang H."/>
            <person name="Korchina V."/>
            <person name="Kovar C."/>
            <person name="Lara F."/>
            <person name="Lee S."/>
            <person name="Mata R."/>
            <person name="Mathew T."/>
            <person name="Moen C."/>
            <person name="Morales K."/>
            <person name="Munidasa M."/>
            <person name="Nazareth L."/>
            <person name="Ngo R."/>
            <person name="Nguyen L."/>
            <person name="Okwuonu G."/>
            <person name="Ongeri F."/>
            <person name="Patil S."/>
            <person name="Petrosino J."/>
            <person name="Pham C."/>
            <person name="Pham P."/>
            <person name="Pu L.-L."/>
            <person name="Puazo M."/>
            <person name="Raj R."/>
            <person name="Reid J."/>
            <person name="Rouhana J."/>
            <person name="Saada N."/>
            <person name="Shang Y."/>
            <person name="Simmons D."/>
            <person name="Thornton R."/>
            <person name="Warren J."/>
            <person name="Weissenberger G."/>
            <person name="Zhang J."/>
            <person name="Zhang L."/>
            <person name="Zhou C."/>
            <person name="Zhu D."/>
            <person name="Muzny D."/>
            <person name="Worley K."/>
            <person name="Gibbs R."/>
        </authorList>
    </citation>
    <scope>NUCLEOTIDE SEQUENCE [LARGE SCALE GENOMIC DNA]</scope>
    <source>
        <strain evidence="2 3">DSM 17361</strain>
    </source>
</reference>
<dbReference type="eggNOG" id="ENOG5032RMQ">
    <property type="taxonomic scope" value="Bacteria"/>
</dbReference>
<accession>D1PYX4</accession>